<proteinExistence type="predicted"/>
<evidence type="ECO:0000256" key="1">
    <source>
        <dbReference type="SAM" id="Phobius"/>
    </source>
</evidence>
<comment type="caution">
    <text evidence="2">The sequence shown here is derived from an EMBL/GenBank/DDBJ whole genome shotgun (WGS) entry which is preliminary data.</text>
</comment>
<name>A0A4Q9FJT1_9FLAO</name>
<dbReference type="OrthoDB" id="1190115at2"/>
<sequence>MVVLKKVKASTLMETLVASILIVVIFMMASMIFNNLFSYSIKTSTRVIDTHLNEMEYLFINEEVTTPLYDDFEAWTITAERQILNKEDVIVIEATHQDRKQNISRTIVTN</sequence>
<dbReference type="AlphaFoldDB" id="A0A4Q9FJT1"/>
<accession>A0A4Q9FJT1</accession>
<organism evidence="2 3">
    <name type="scientific">Hyunsoonleella flava</name>
    <dbReference type="NCBI Taxonomy" id="2527939"/>
    <lineage>
        <taxon>Bacteria</taxon>
        <taxon>Pseudomonadati</taxon>
        <taxon>Bacteroidota</taxon>
        <taxon>Flavobacteriia</taxon>
        <taxon>Flavobacteriales</taxon>
        <taxon>Flavobacteriaceae</taxon>
    </lineage>
</organism>
<evidence type="ECO:0008006" key="4">
    <source>
        <dbReference type="Google" id="ProtNLM"/>
    </source>
</evidence>
<evidence type="ECO:0000313" key="3">
    <source>
        <dbReference type="Proteomes" id="UP000291142"/>
    </source>
</evidence>
<dbReference type="Proteomes" id="UP000291142">
    <property type="component" value="Unassembled WGS sequence"/>
</dbReference>
<gene>
    <name evidence="2" type="ORF">EYD45_07515</name>
</gene>
<keyword evidence="1" id="KW-0472">Membrane</keyword>
<keyword evidence="3" id="KW-1185">Reference proteome</keyword>
<protein>
    <recommendedName>
        <fullName evidence="4">Type II secretion system protein</fullName>
    </recommendedName>
</protein>
<evidence type="ECO:0000313" key="2">
    <source>
        <dbReference type="EMBL" id="TBN04456.1"/>
    </source>
</evidence>
<keyword evidence="1" id="KW-1133">Transmembrane helix</keyword>
<dbReference type="EMBL" id="SIRT01000004">
    <property type="protein sequence ID" value="TBN04456.1"/>
    <property type="molecule type" value="Genomic_DNA"/>
</dbReference>
<reference evidence="2 3" key="1">
    <citation type="submission" date="2019-02" db="EMBL/GenBank/DDBJ databases">
        <title>Hyunsoonleella sp., isolated from marine sediment.</title>
        <authorList>
            <person name="Liu B.-T."/>
        </authorList>
    </citation>
    <scope>NUCLEOTIDE SEQUENCE [LARGE SCALE GENOMIC DNA]</scope>
    <source>
        <strain evidence="2 3">T58</strain>
    </source>
</reference>
<feature type="transmembrane region" description="Helical" evidence="1">
    <location>
        <begin position="16"/>
        <end position="37"/>
    </location>
</feature>
<dbReference type="RefSeq" id="WP_130963925.1">
    <property type="nucleotide sequence ID" value="NZ_SIRT01000004.1"/>
</dbReference>
<keyword evidence="1" id="KW-0812">Transmembrane</keyword>